<organism evidence="1">
    <name type="scientific">Schizaphis graminum</name>
    <name type="common">Green bug aphid</name>
    <dbReference type="NCBI Taxonomy" id="13262"/>
    <lineage>
        <taxon>Eukaryota</taxon>
        <taxon>Metazoa</taxon>
        <taxon>Ecdysozoa</taxon>
        <taxon>Arthropoda</taxon>
        <taxon>Hexapoda</taxon>
        <taxon>Insecta</taxon>
        <taxon>Pterygota</taxon>
        <taxon>Neoptera</taxon>
        <taxon>Paraneoptera</taxon>
        <taxon>Hemiptera</taxon>
        <taxon>Sternorrhyncha</taxon>
        <taxon>Aphidomorpha</taxon>
        <taxon>Aphidoidea</taxon>
        <taxon>Aphididae</taxon>
        <taxon>Aphidini</taxon>
        <taxon>Schizaphis</taxon>
    </lineage>
</organism>
<sequence length="133" mass="15576">MQTINHCGFPKSSNIQEFQGPSFRSNFNTASLPYRWWNRSMPCLPLSERHIFLSGSQESLTESFQICYFTPKKNKKSVSKMSKNQNSGYCIWLPHNKTGEVCCFRVLYWIVFYNNKLLTANSLFPIKFLTLKK</sequence>
<proteinExistence type="predicted"/>
<gene>
    <name evidence="1" type="ORF">g.10668</name>
</gene>
<evidence type="ECO:0000313" key="1">
    <source>
        <dbReference type="EMBL" id="MBY24837.1"/>
    </source>
</evidence>
<name>A0A2S2P5U3_SCHGA</name>
<dbReference type="EMBL" id="GGMR01012218">
    <property type="protein sequence ID" value="MBY24837.1"/>
    <property type="molecule type" value="Transcribed_RNA"/>
</dbReference>
<dbReference type="AlphaFoldDB" id="A0A2S2P5U3"/>
<reference evidence="1" key="1">
    <citation type="submission" date="2018-04" db="EMBL/GenBank/DDBJ databases">
        <title>Transcriptome of Schizaphis graminum biotype I.</title>
        <authorList>
            <person name="Scully E.D."/>
            <person name="Geib S.M."/>
            <person name="Palmer N.A."/>
            <person name="Koch K."/>
            <person name="Bradshaw J."/>
            <person name="Heng-Moss T."/>
            <person name="Sarath G."/>
        </authorList>
    </citation>
    <scope>NUCLEOTIDE SEQUENCE</scope>
</reference>
<accession>A0A2S2P5U3</accession>
<protein>
    <submittedName>
        <fullName evidence="1">Uncharacterized protein</fullName>
    </submittedName>
</protein>